<feature type="domain" description="D-isomer specific 2-hydroxyacid dehydrogenase catalytic" evidence="5">
    <location>
        <begin position="3"/>
        <end position="310"/>
    </location>
</feature>
<dbReference type="InterPro" id="IPR006140">
    <property type="entry name" value="D-isomer_DH_NAD-bd"/>
</dbReference>
<sequence>MNILVTEWNAPNGLELLEKEGYHVRYDPGLWNSPELGEAVKEADALIVRNQTRVTGALIGAAPRLKAIGRLGAGLDNIDLGAAAWRKIPVVTAGSANATAVAEYVIAALFHSARRLGEAAAGVRSGDWPRQQFTLHEIGGKTLGLVGVGEIGRRTGAKATALGMNVLGCDPQLKDGGDAANTGIIPADLSRVLAESDYVSLHVPLLPSTRGLIGASALNRMKPSAVLINTSRGAVVDEDALYEALAANRLAGAVLDVLSHEPPPEDHPLLALPSCTVTPHIAGLTRESQAQISEIVSLEVISALRGQVDRQVHERGAGS</sequence>
<dbReference type="GO" id="GO:0016616">
    <property type="term" value="F:oxidoreductase activity, acting on the CH-OH group of donors, NAD or NADP as acceptor"/>
    <property type="evidence" value="ECO:0007669"/>
    <property type="project" value="InterPro"/>
</dbReference>
<evidence type="ECO:0000313" key="9">
    <source>
        <dbReference type="Proteomes" id="UP000198809"/>
    </source>
</evidence>
<protein>
    <submittedName>
        <fullName evidence="8">D-3-phosphoglycerate dehydrogenase</fullName>
    </submittedName>
    <submittedName>
        <fullName evidence="7">Hydroxyacid dehydrogenase</fullName>
    </submittedName>
</protein>
<dbReference type="Pfam" id="PF02826">
    <property type="entry name" value="2-Hacid_dh_C"/>
    <property type="match status" value="1"/>
</dbReference>
<dbReference type="SUPFAM" id="SSF51735">
    <property type="entry name" value="NAD(P)-binding Rossmann-fold domains"/>
    <property type="match status" value="1"/>
</dbReference>
<reference evidence="7 10" key="2">
    <citation type="submission" date="2021-06" db="EMBL/GenBank/DDBJ databases">
        <title>Whole genome sequence of Paenibacillus sophorae DSM23020 for comparative genomics.</title>
        <authorList>
            <person name="Kim M.-J."/>
            <person name="Lee G."/>
            <person name="Shin J.-H."/>
        </authorList>
    </citation>
    <scope>NUCLEOTIDE SEQUENCE [LARGE SCALE GENOMIC DNA]</scope>
    <source>
        <strain evidence="7 10">DSM 23020</strain>
    </source>
</reference>
<evidence type="ECO:0000256" key="2">
    <source>
        <dbReference type="ARBA" id="ARBA00023002"/>
    </source>
</evidence>
<reference evidence="8 9" key="1">
    <citation type="submission" date="2016-10" db="EMBL/GenBank/DDBJ databases">
        <authorList>
            <person name="de Groot N.N."/>
        </authorList>
    </citation>
    <scope>NUCLEOTIDE SEQUENCE [LARGE SCALE GENOMIC DNA]</scope>
    <source>
        <strain evidence="8 9">CGMCC 1.10238</strain>
    </source>
</reference>
<feature type="domain" description="D-isomer specific 2-hydroxyacid dehydrogenase NAD-binding" evidence="6">
    <location>
        <begin position="107"/>
        <end position="282"/>
    </location>
</feature>
<dbReference type="Pfam" id="PF00389">
    <property type="entry name" value="2-Hacid_dh"/>
    <property type="match status" value="1"/>
</dbReference>
<gene>
    <name evidence="7" type="ORF">KP014_25860</name>
    <name evidence="8" type="ORF">SAMN04487895_10870</name>
</gene>
<dbReference type="RefSeq" id="WP_036603030.1">
    <property type="nucleotide sequence ID" value="NZ_CP076607.1"/>
</dbReference>
<comment type="similarity">
    <text evidence="1 4">Belongs to the D-isomer specific 2-hydroxyacid dehydrogenase family.</text>
</comment>
<dbReference type="InterPro" id="IPR036291">
    <property type="entry name" value="NAD(P)-bd_dom_sf"/>
</dbReference>
<dbReference type="AlphaFoldDB" id="A0A1H8Q591"/>
<evidence type="ECO:0000313" key="7">
    <source>
        <dbReference type="EMBL" id="QWU15268.1"/>
    </source>
</evidence>
<dbReference type="PANTHER" id="PTHR43761">
    <property type="entry name" value="D-ISOMER SPECIFIC 2-HYDROXYACID DEHYDROGENASE FAMILY PROTEIN (AFU_ORTHOLOGUE AFUA_1G13630)"/>
    <property type="match status" value="1"/>
</dbReference>
<dbReference type="GO" id="GO:0051287">
    <property type="term" value="F:NAD binding"/>
    <property type="evidence" value="ECO:0007669"/>
    <property type="project" value="InterPro"/>
</dbReference>
<proteinExistence type="inferred from homology"/>
<keyword evidence="3" id="KW-0520">NAD</keyword>
<evidence type="ECO:0000256" key="1">
    <source>
        <dbReference type="ARBA" id="ARBA00005854"/>
    </source>
</evidence>
<evidence type="ECO:0000256" key="3">
    <source>
        <dbReference type="ARBA" id="ARBA00023027"/>
    </source>
</evidence>
<dbReference type="InterPro" id="IPR006139">
    <property type="entry name" value="D-isomer_2_OHA_DH_cat_dom"/>
</dbReference>
<dbReference type="PANTHER" id="PTHR43761:SF1">
    <property type="entry name" value="D-ISOMER SPECIFIC 2-HYDROXYACID DEHYDROGENASE CATALYTIC DOMAIN-CONTAINING PROTEIN-RELATED"/>
    <property type="match status" value="1"/>
</dbReference>
<dbReference type="EMBL" id="CP076607">
    <property type="protein sequence ID" value="QWU15268.1"/>
    <property type="molecule type" value="Genomic_DNA"/>
</dbReference>
<name>A0A1H8Q591_9BACL</name>
<dbReference type="SUPFAM" id="SSF52283">
    <property type="entry name" value="Formate/glycerate dehydrogenase catalytic domain-like"/>
    <property type="match status" value="1"/>
</dbReference>
<keyword evidence="10" id="KW-1185">Reference proteome</keyword>
<dbReference type="FunFam" id="3.40.50.720:FF:000203">
    <property type="entry name" value="D-3-phosphoglycerate dehydrogenase (SerA)"/>
    <property type="match status" value="1"/>
</dbReference>
<dbReference type="InterPro" id="IPR029753">
    <property type="entry name" value="D-isomer_DH_CS"/>
</dbReference>
<dbReference type="PROSITE" id="PS00671">
    <property type="entry name" value="D_2_HYDROXYACID_DH_3"/>
    <property type="match status" value="1"/>
</dbReference>
<accession>A0A1H8Q591</accession>
<dbReference type="CDD" id="cd12173">
    <property type="entry name" value="PGDH_4"/>
    <property type="match status" value="1"/>
</dbReference>
<dbReference type="STRING" id="1333845.SAMN04487895_10870"/>
<evidence type="ECO:0000259" key="6">
    <source>
        <dbReference type="Pfam" id="PF02826"/>
    </source>
</evidence>
<dbReference type="OrthoDB" id="9805416at2"/>
<dbReference type="EMBL" id="FODH01000008">
    <property type="protein sequence ID" value="SEO49236.1"/>
    <property type="molecule type" value="Genomic_DNA"/>
</dbReference>
<keyword evidence="2 4" id="KW-0560">Oxidoreductase</keyword>
<dbReference type="InterPro" id="IPR050418">
    <property type="entry name" value="D-iso_2-hydroxyacid_DH_PdxB"/>
</dbReference>
<evidence type="ECO:0000259" key="5">
    <source>
        <dbReference type="Pfam" id="PF00389"/>
    </source>
</evidence>
<evidence type="ECO:0000313" key="8">
    <source>
        <dbReference type="EMBL" id="SEO49236.1"/>
    </source>
</evidence>
<evidence type="ECO:0000256" key="4">
    <source>
        <dbReference type="RuleBase" id="RU003719"/>
    </source>
</evidence>
<organism evidence="8 9">
    <name type="scientific">Paenibacillus sophorae</name>
    <dbReference type="NCBI Taxonomy" id="1333845"/>
    <lineage>
        <taxon>Bacteria</taxon>
        <taxon>Bacillati</taxon>
        <taxon>Bacillota</taxon>
        <taxon>Bacilli</taxon>
        <taxon>Bacillales</taxon>
        <taxon>Paenibacillaceae</taxon>
        <taxon>Paenibacillus</taxon>
    </lineage>
</organism>
<dbReference type="Proteomes" id="UP000198809">
    <property type="component" value="Unassembled WGS sequence"/>
</dbReference>
<evidence type="ECO:0000313" key="10">
    <source>
        <dbReference type="Proteomes" id="UP000683429"/>
    </source>
</evidence>
<dbReference type="Gene3D" id="3.40.50.720">
    <property type="entry name" value="NAD(P)-binding Rossmann-like Domain"/>
    <property type="match status" value="2"/>
</dbReference>
<dbReference type="Proteomes" id="UP000683429">
    <property type="component" value="Chromosome"/>
</dbReference>